<dbReference type="HOGENOM" id="CLU_625689_0_0_1"/>
<dbReference type="Proteomes" id="UP000016923">
    <property type="component" value="Unassembled WGS sequence"/>
</dbReference>
<feature type="compositionally biased region" description="Polar residues" evidence="1">
    <location>
        <begin position="426"/>
        <end position="438"/>
    </location>
</feature>
<feature type="compositionally biased region" description="Polar residues" evidence="1">
    <location>
        <begin position="130"/>
        <end position="139"/>
    </location>
</feature>
<name>S3BZI2_OPHP1</name>
<dbReference type="EMBL" id="KE148158">
    <property type="protein sequence ID" value="EPE04866.1"/>
    <property type="molecule type" value="Genomic_DNA"/>
</dbReference>
<accession>S3BZI2</accession>
<proteinExistence type="predicted"/>
<evidence type="ECO:0000313" key="2">
    <source>
        <dbReference type="EMBL" id="EPE04866.1"/>
    </source>
</evidence>
<feature type="region of interest" description="Disordered" evidence="1">
    <location>
        <begin position="163"/>
        <end position="184"/>
    </location>
</feature>
<feature type="compositionally biased region" description="Pro residues" evidence="1">
    <location>
        <begin position="402"/>
        <end position="414"/>
    </location>
</feature>
<dbReference type="AlphaFoldDB" id="S3BZI2"/>
<feature type="compositionally biased region" description="Polar residues" evidence="1">
    <location>
        <begin position="392"/>
        <end position="401"/>
    </location>
</feature>
<protein>
    <submittedName>
        <fullName evidence="2">Uncharacterized protein</fullName>
    </submittedName>
</protein>
<evidence type="ECO:0000256" key="1">
    <source>
        <dbReference type="SAM" id="MobiDB-lite"/>
    </source>
</evidence>
<sequence length="438" mass="48580">MTGRPRQSPPDSSEAQSSASPPPAANRSTVSALLGRASGSGQLPSAHNGNRDIGANVTLMSFANNQERPAIPMPVHRQTTRTRRSALVVDGSNRRRGVGHRNGTNSILAREANLRLSRANGIRRIRSSHNNHNGYNTRSAHAIHTDPTDPNLYRSYLHDIIHRSDNSRSNRPDSPIKNSELDSEELSDQALSQYIYTRPNFHELNVDLSIEVAAVNRCLREADESPEARLKAFLEFFAEEVVRGAATIRGPRHPHFPHQTHLHYMFDDLRRAFAETGRDLVDVASEYASLEELEGLRFFIELEMHAFGAARRYFITGSDDQSNAENQREASLAAESLQDAYLRSSNELRRIREIHREMILADAARREQAGSPGSSRARDTSSLLAFPPRSPHASSVQQTLPPSIPVFRPTPLPWPFSDDNEPGNILGTSSSSRPNGSG</sequence>
<dbReference type="VEuPathDB" id="FungiDB:F503_00020"/>
<feature type="compositionally biased region" description="Low complexity" evidence="1">
    <location>
        <begin position="9"/>
        <end position="19"/>
    </location>
</feature>
<keyword evidence="3" id="KW-1185">Reference proteome</keyword>
<feature type="region of interest" description="Disordered" evidence="1">
    <location>
        <begin position="1"/>
        <end position="29"/>
    </location>
</feature>
<feature type="region of interest" description="Disordered" evidence="1">
    <location>
        <begin position="363"/>
        <end position="438"/>
    </location>
</feature>
<organism evidence="2 3">
    <name type="scientific">Ophiostoma piceae (strain UAMH 11346)</name>
    <name type="common">Sap stain fungus</name>
    <dbReference type="NCBI Taxonomy" id="1262450"/>
    <lineage>
        <taxon>Eukaryota</taxon>
        <taxon>Fungi</taxon>
        <taxon>Dikarya</taxon>
        <taxon>Ascomycota</taxon>
        <taxon>Pezizomycotina</taxon>
        <taxon>Sordariomycetes</taxon>
        <taxon>Sordariomycetidae</taxon>
        <taxon>Ophiostomatales</taxon>
        <taxon>Ophiostomataceae</taxon>
        <taxon>Ophiostoma</taxon>
    </lineage>
</organism>
<evidence type="ECO:0000313" key="3">
    <source>
        <dbReference type="Proteomes" id="UP000016923"/>
    </source>
</evidence>
<feature type="region of interest" description="Disordered" evidence="1">
    <location>
        <begin position="126"/>
        <end position="147"/>
    </location>
</feature>
<reference evidence="2 3" key="1">
    <citation type="journal article" date="2013" name="BMC Genomics">
        <title>The genome and transcriptome of the pine saprophyte Ophiostoma piceae, and a comparison with the bark beetle-associated pine pathogen Grosmannia clavigera.</title>
        <authorList>
            <person name="Haridas S."/>
            <person name="Wang Y."/>
            <person name="Lim L."/>
            <person name="Massoumi Alamouti S."/>
            <person name="Jackman S."/>
            <person name="Docking R."/>
            <person name="Robertson G."/>
            <person name="Birol I."/>
            <person name="Bohlmann J."/>
            <person name="Breuil C."/>
        </authorList>
    </citation>
    <scope>NUCLEOTIDE SEQUENCE [LARGE SCALE GENOMIC DNA]</scope>
    <source>
        <strain evidence="2 3">UAMH 11346</strain>
    </source>
</reference>
<gene>
    <name evidence="2" type="ORF">F503_00020</name>
</gene>